<feature type="compositionally biased region" description="Gly residues" evidence="1">
    <location>
        <begin position="90"/>
        <end position="101"/>
    </location>
</feature>
<evidence type="ECO:0000313" key="5">
    <source>
        <dbReference type="RefSeq" id="XP_032835431.1"/>
    </source>
</evidence>
<evidence type="ECO:0000313" key="4">
    <source>
        <dbReference type="Proteomes" id="UP001318040"/>
    </source>
</evidence>
<gene>
    <name evidence="5" type="primary">LOC116957419</name>
</gene>
<keyword evidence="4" id="KW-1185">Reference proteome</keyword>
<dbReference type="InterPro" id="IPR016187">
    <property type="entry name" value="CTDL_fold"/>
</dbReference>
<dbReference type="Proteomes" id="UP001318040">
    <property type="component" value="Chromosome 74"/>
</dbReference>
<feature type="region of interest" description="Disordered" evidence="1">
    <location>
        <begin position="77"/>
        <end position="101"/>
    </location>
</feature>
<evidence type="ECO:0000256" key="1">
    <source>
        <dbReference type="SAM" id="MobiDB-lite"/>
    </source>
</evidence>
<protein>
    <submittedName>
        <fullName evidence="5">L-selectin-like</fullName>
    </submittedName>
</protein>
<name>A0AAJ7XI90_PETMA</name>
<feature type="domain" description="C-type lectin" evidence="3">
    <location>
        <begin position="30"/>
        <end position="86"/>
    </location>
</feature>
<evidence type="ECO:0000256" key="2">
    <source>
        <dbReference type="SAM" id="SignalP"/>
    </source>
</evidence>
<dbReference type="InterPro" id="IPR001304">
    <property type="entry name" value="C-type_lectin-like"/>
</dbReference>
<feature type="chain" id="PRO_5042474800" evidence="2">
    <location>
        <begin position="21"/>
        <end position="101"/>
    </location>
</feature>
<organism evidence="4 5">
    <name type="scientific">Petromyzon marinus</name>
    <name type="common">Sea lamprey</name>
    <dbReference type="NCBI Taxonomy" id="7757"/>
    <lineage>
        <taxon>Eukaryota</taxon>
        <taxon>Metazoa</taxon>
        <taxon>Chordata</taxon>
        <taxon>Craniata</taxon>
        <taxon>Vertebrata</taxon>
        <taxon>Cyclostomata</taxon>
        <taxon>Hyperoartia</taxon>
        <taxon>Petromyzontiformes</taxon>
        <taxon>Petromyzontidae</taxon>
        <taxon>Petromyzon</taxon>
    </lineage>
</organism>
<dbReference type="KEGG" id="pmrn:116957419"/>
<dbReference type="Pfam" id="PF00059">
    <property type="entry name" value="Lectin_C"/>
    <property type="match status" value="1"/>
</dbReference>
<evidence type="ECO:0000259" key="3">
    <source>
        <dbReference type="Pfam" id="PF00059"/>
    </source>
</evidence>
<proteinExistence type="predicted"/>
<dbReference type="SUPFAM" id="SSF56436">
    <property type="entry name" value="C-type lectin-like"/>
    <property type="match status" value="1"/>
</dbReference>
<sequence length="101" mass="11241">MAIVRLMLLLTFTSFDHVSPWTFHFSNLTLQWSDALKFCRRRHRDLAFVADSTLNRLLASSLPTGRGYFWIGLRRSPDGKEGEEVDRDGGAGGGVGLGGEQ</sequence>
<accession>A0AAJ7XI90</accession>
<reference evidence="5" key="1">
    <citation type="submission" date="2025-08" db="UniProtKB">
        <authorList>
            <consortium name="RefSeq"/>
        </authorList>
    </citation>
    <scope>IDENTIFICATION</scope>
    <source>
        <tissue evidence="5">Sperm</tissue>
    </source>
</reference>
<dbReference type="Gene3D" id="3.10.100.10">
    <property type="entry name" value="Mannose-Binding Protein A, subunit A"/>
    <property type="match status" value="1"/>
</dbReference>
<keyword evidence="2" id="KW-0732">Signal</keyword>
<dbReference type="RefSeq" id="XP_032835431.1">
    <property type="nucleotide sequence ID" value="XM_032979540.1"/>
</dbReference>
<dbReference type="AlphaFoldDB" id="A0AAJ7XI90"/>
<feature type="signal peptide" evidence="2">
    <location>
        <begin position="1"/>
        <end position="20"/>
    </location>
</feature>
<dbReference type="InterPro" id="IPR016186">
    <property type="entry name" value="C-type_lectin-like/link_sf"/>
</dbReference>